<dbReference type="EMBL" id="CAJOBA010093617">
    <property type="protein sequence ID" value="CAF4494607.1"/>
    <property type="molecule type" value="Genomic_DNA"/>
</dbReference>
<sequence length="92" mass="10322">MMSITLSNGYVLDTSGPYPGSKNHALIAEHITKVNEHLAQWCRNDAAAIVDRGFDRERTVFEDLGLIVKMPASLTSKQHSWEEANQPRLITK</sequence>
<evidence type="ECO:0000313" key="1">
    <source>
        <dbReference type="EMBL" id="CAF4494607.1"/>
    </source>
</evidence>
<gene>
    <name evidence="1" type="ORF">TMI583_LOCUS47710</name>
</gene>
<reference evidence="1" key="1">
    <citation type="submission" date="2021-02" db="EMBL/GenBank/DDBJ databases">
        <authorList>
            <person name="Nowell W R."/>
        </authorList>
    </citation>
    <scope>NUCLEOTIDE SEQUENCE</scope>
</reference>
<proteinExistence type="predicted"/>
<dbReference type="Proteomes" id="UP000682733">
    <property type="component" value="Unassembled WGS sequence"/>
</dbReference>
<accession>A0A8S2XIF9</accession>
<evidence type="ECO:0000313" key="2">
    <source>
        <dbReference type="Proteomes" id="UP000682733"/>
    </source>
</evidence>
<name>A0A8S2XIF9_9BILA</name>
<dbReference type="AlphaFoldDB" id="A0A8S2XIF9"/>
<organism evidence="1 2">
    <name type="scientific">Didymodactylos carnosus</name>
    <dbReference type="NCBI Taxonomy" id="1234261"/>
    <lineage>
        <taxon>Eukaryota</taxon>
        <taxon>Metazoa</taxon>
        <taxon>Spiralia</taxon>
        <taxon>Gnathifera</taxon>
        <taxon>Rotifera</taxon>
        <taxon>Eurotatoria</taxon>
        <taxon>Bdelloidea</taxon>
        <taxon>Philodinida</taxon>
        <taxon>Philodinidae</taxon>
        <taxon>Didymodactylos</taxon>
    </lineage>
</organism>
<feature type="non-terminal residue" evidence="1">
    <location>
        <position position="92"/>
    </location>
</feature>
<comment type="caution">
    <text evidence="1">The sequence shown here is derived from an EMBL/GenBank/DDBJ whole genome shotgun (WGS) entry which is preliminary data.</text>
</comment>
<protein>
    <submittedName>
        <fullName evidence="1">Uncharacterized protein</fullName>
    </submittedName>
</protein>